<proteinExistence type="predicted"/>
<protein>
    <submittedName>
        <fullName evidence="1">Spore protease YyaC</fullName>
    </submittedName>
</protein>
<dbReference type="AlphaFoldDB" id="A0A414EED7"/>
<comment type="caution">
    <text evidence="1">The sequence shown here is derived from an EMBL/GenBank/DDBJ whole genome shotgun (WGS) entry which is preliminary data.</text>
</comment>
<evidence type="ECO:0000313" key="1">
    <source>
        <dbReference type="EMBL" id="RHE41505.1"/>
    </source>
</evidence>
<dbReference type="InterPro" id="IPR009665">
    <property type="entry name" value="YyaC"/>
</dbReference>
<dbReference type="GO" id="GO:0008233">
    <property type="term" value="F:peptidase activity"/>
    <property type="evidence" value="ECO:0007669"/>
    <property type="project" value="UniProtKB-KW"/>
</dbReference>
<dbReference type="InterPro" id="IPR023430">
    <property type="entry name" value="Pept_HybD-like_dom_sf"/>
</dbReference>
<dbReference type="SUPFAM" id="SSF53163">
    <property type="entry name" value="HybD-like"/>
    <property type="match status" value="1"/>
</dbReference>
<dbReference type="EMBL" id="QSKF01000002">
    <property type="protein sequence ID" value="RHE41505.1"/>
    <property type="molecule type" value="Genomic_DNA"/>
</dbReference>
<organism evidence="1 2">
    <name type="scientific">Blautia obeum</name>
    <dbReference type="NCBI Taxonomy" id="40520"/>
    <lineage>
        <taxon>Bacteria</taxon>
        <taxon>Bacillati</taxon>
        <taxon>Bacillota</taxon>
        <taxon>Clostridia</taxon>
        <taxon>Lachnospirales</taxon>
        <taxon>Lachnospiraceae</taxon>
        <taxon>Blautia</taxon>
    </lineage>
</organism>
<reference evidence="1 2" key="1">
    <citation type="submission" date="2018-08" db="EMBL/GenBank/DDBJ databases">
        <title>A genome reference for cultivated species of the human gut microbiota.</title>
        <authorList>
            <person name="Zou Y."/>
            <person name="Xue W."/>
            <person name="Luo G."/>
        </authorList>
    </citation>
    <scope>NUCLEOTIDE SEQUENCE [LARGE SCALE GENOMIC DNA]</scope>
    <source>
        <strain evidence="1 2">AM28-23</strain>
    </source>
</reference>
<dbReference type="RefSeq" id="WP_015540815.1">
    <property type="nucleotide sequence ID" value="NZ_CABJFK010000002.1"/>
</dbReference>
<dbReference type="Pfam" id="PF06866">
    <property type="entry name" value="DUF1256"/>
    <property type="match status" value="1"/>
</dbReference>
<sequence>MTFYIDTRYANCSLEICRLLKACILEQTLEWSEIIFLCIGTDRVTGDCLGPYIGAQLSSHVFPMVHVYGTLSAPVHALNLTDTMQEIQKCHPGSLIIAIDSSLGQKKHLGYVTISNGALYPGAAVHKKLPPVGHIHITGIVNVSGVLEHLTLQTTRLSTVISIADQITDGILYMIPLISKCGFIQIL</sequence>
<keyword evidence="1" id="KW-0645">Protease</keyword>
<dbReference type="GO" id="GO:0006508">
    <property type="term" value="P:proteolysis"/>
    <property type="evidence" value="ECO:0007669"/>
    <property type="project" value="UniProtKB-KW"/>
</dbReference>
<evidence type="ECO:0000313" key="2">
    <source>
        <dbReference type="Proteomes" id="UP000283745"/>
    </source>
</evidence>
<name>A0A414EED7_9FIRM</name>
<gene>
    <name evidence="1" type="primary">yyaC</name>
    <name evidence="1" type="ORF">DW740_04235</name>
</gene>
<dbReference type="Proteomes" id="UP000283745">
    <property type="component" value="Unassembled WGS sequence"/>
</dbReference>
<keyword evidence="1" id="KW-0378">Hydrolase</keyword>
<dbReference type="NCBIfam" id="TIGR02841">
    <property type="entry name" value="spore_YyaC"/>
    <property type="match status" value="1"/>
</dbReference>
<accession>A0A414EED7</accession>